<evidence type="ECO:0000313" key="2">
    <source>
        <dbReference type="WBParaSite" id="ES5_v2.g11279.t1"/>
    </source>
</evidence>
<dbReference type="WBParaSite" id="ES5_v2.g11279.t1">
    <property type="protein sequence ID" value="ES5_v2.g11279.t1"/>
    <property type="gene ID" value="ES5_v2.g11279"/>
</dbReference>
<evidence type="ECO:0000313" key="1">
    <source>
        <dbReference type="Proteomes" id="UP000887579"/>
    </source>
</evidence>
<protein>
    <submittedName>
        <fullName evidence="2">Uncharacterized protein</fullName>
    </submittedName>
</protein>
<name>A0AC34F2S4_9BILA</name>
<organism evidence="1 2">
    <name type="scientific">Panagrolaimus sp. ES5</name>
    <dbReference type="NCBI Taxonomy" id="591445"/>
    <lineage>
        <taxon>Eukaryota</taxon>
        <taxon>Metazoa</taxon>
        <taxon>Ecdysozoa</taxon>
        <taxon>Nematoda</taxon>
        <taxon>Chromadorea</taxon>
        <taxon>Rhabditida</taxon>
        <taxon>Tylenchina</taxon>
        <taxon>Panagrolaimomorpha</taxon>
        <taxon>Panagrolaimoidea</taxon>
        <taxon>Panagrolaimidae</taxon>
        <taxon>Panagrolaimus</taxon>
    </lineage>
</organism>
<accession>A0AC34F2S4</accession>
<sequence length="199" mass="21412">MRFCYGCIPTPQAQTSICFNPCSLSGLRVLITATSDYNCAYTAIATCTNTGVAEADMQFNGGGPNFAYPQTLICDALTGIYTYTNMAGIQEQANSIECVCRANNCVAALATYPQSTIFTPAEGSGPPTNVPDNNCYYYHQITCADPTRTMIQFMRTGGGSDLLPEDQTIFCPAGYTGYFYTTTAGTIVEALGDYFYCPP</sequence>
<proteinExistence type="predicted"/>
<reference evidence="2" key="1">
    <citation type="submission" date="2025-08" db="UniProtKB">
        <authorList>
            <consortium name="WormBaseParasite"/>
        </authorList>
    </citation>
    <scope>IDENTIFICATION</scope>
</reference>
<dbReference type="Proteomes" id="UP000887579">
    <property type="component" value="Unplaced"/>
</dbReference>